<feature type="compositionally biased region" description="Basic residues" evidence="7">
    <location>
        <begin position="556"/>
        <end position="567"/>
    </location>
</feature>
<dbReference type="Pfam" id="PF12457">
    <property type="entry name" value="TIP_N"/>
    <property type="match status" value="1"/>
</dbReference>
<dbReference type="EMBL" id="JAGTXO010000018">
    <property type="protein sequence ID" value="KAG8463038.1"/>
    <property type="molecule type" value="Genomic_DNA"/>
</dbReference>
<keyword evidence="4" id="KW-0747">Spliceosome</keyword>
<dbReference type="PANTHER" id="PTHR23329">
    <property type="entry name" value="TUFTELIN-INTERACTING PROTEIN 11-RELATED"/>
    <property type="match status" value="1"/>
</dbReference>
<dbReference type="InterPro" id="IPR000467">
    <property type="entry name" value="G_patch_dom"/>
</dbReference>
<evidence type="ECO:0000256" key="7">
    <source>
        <dbReference type="SAM" id="MobiDB-lite"/>
    </source>
</evidence>
<proteinExistence type="inferred from homology"/>
<dbReference type="AlphaFoldDB" id="A0A8J5XAQ0"/>
<organism evidence="9 10">
    <name type="scientific">Diacronema lutheri</name>
    <name type="common">Unicellular marine alga</name>
    <name type="synonym">Monochrysis lutheri</name>
    <dbReference type="NCBI Taxonomy" id="2081491"/>
    <lineage>
        <taxon>Eukaryota</taxon>
        <taxon>Haptista</taxon>
        <taxon>Haptophyta</taxon>
        <taxon>Pavlovophyceae</taxon>
        <taxon>Pavlovales</taxon>
        <taxon>Pavlovaceae</taxon>
        <taxon>Diacronema</taxon>
    </lineage>
</organism>
<comment type="subcellular location">
    <subcellularLocation>
        <location evidence="1">Nucleus</location>
    </subcellularLocation>
</comment>
<dbReference type="GO" id="GO:0000390">
    <property type="term" value="P:spliceosomal complex disassembly"/>
    <property type="evidence" value="ECO:0007669"/>
    <property type="project" value="InterPro"/>
</dbReference>
<dbReference type="SMART" id="SM00443">
    <property type="entry name" value="G_patch"/>
    <property type="match status" value="1"/>
</dbReference>
<evidence type="ECO:0000313" key="9">
    <source>
        <dbReference type="EMBL" id="KAG8463038.1"/>
    </source>
</evidence>
<sequence>MSSDEAAESGDDGERPAFGRGRTKRTREDAMLGVFGDSDSDADGADRRGRRGPGSARGGAAADALRVPVAFIAAGVGASAGAAEVERARREPPVRLPARARELDSRRSDFAGLGAARGGAPRTGRARADGGGGGGGDGEGGSAEMETAYGIGAKLLRGMGWKAGEGLGKTRSGITAPIDVVKRPDRQGLAYGDFRELSAEQRRQARRVLHGGEDGANALALSESDGEAEAAGGRRAPRAAAAATAAAPEPARARGWRRGAVRTVSVQSAAALAPALAAQSHALPAPTTAANARGGDAHAPPAPPPPARGVTTAGLATAGLVLDLRGPTATLRTSVAEALAAPPPSATAAPPGSGGAGGPAHTAPIAPEFRHNVRMLAQIAGADVHAAAAAADAARARAAEHARTASQLAAAVDGADEAVSLAEAQLDGLRECVGVRDVAQLHDALHRALRVSAARAAGKGEDGGARPPSTRAACEGARAITAAGAREVVLAFGAPALRTQLARWSPLDEPRAHCASVRRWRALLNPHAAARGTDGASGGGDGGSDDADRTALGTRRSGHARRPRRPRGAAAYNSESGSASGSESGSGSGSESDADSDAASGGSDADAHGARAARLARLDRYADAAVAGDEAFSRLVTAAVFPPLRSALTNAWTPETDGAADAGARSEEEEKVVGRAGAEAGAAAARSTCPPALTLARAWRRTLLRADWAAIETQLILPKLRRALDRWHVRPRPRERGAGGDADGALAALRLLDGWLRPWVVWLGARGYELHVPLRHRLGAALAQIAPADARGVDAARRWAPPALPTAEWSALLARHIAVRLADSLDALDINPAAQDVAPVVGALAWSELLGVELSAAMLDEHLWPKWHGALRAWLQQPTARFDEIAQWYCGWRSLLPAPLLAQSSVRAALDSALDLANERLAADGVGPADAPVGPAGVAAERAAAGASDGAAGRNARDGGSRAPLDAHAAAQLSGLSTLAALPAAQLIAAAGGGRVSILDAICSLAAERDVPFAPRVGRRAEPGGQQVYALGGLSVHVDADKGIVFARARAADAWAPVSLHELLERAVASVGARGGEAGPTR</sequence>
<evidence type="ECO:0000256" key="1">
    <source>
        <dbReference type="ARBA" id="ARBA00004123"/>
    </source>
</evidence>
<dbReference type="InterPro" id="IPR022159">
    <property type="entry name" value="STIP/TFIP11_N"/>
</dbReference>
<feature type="region of interest" description="Disordered" evidence="7">
    <location>
        <begin position="287"/>
        <end position="307"/>
    </location>
</feature>
<evidence type="ECO:0000313" key="10">
    <source>
        <dbReference type="Proteomes" id="UP000751190"/>
    </source>
</evidence>
<keyword evidence="5" id="KW-0508">mRNA splicing</keyword>
<dbReference type="PANTHER" id="PTHR23329:SF1">
    <property type="entry name" value="TUFTELIN-INTERACTING PROTEIN 11"/>
    <property type="match status" value="1"/>
</dbReference>
<evidence type="ECO:0000256" key="3">
    <source>
        <dbReference type="ARBA" id="ARBA00022664"/>
    </source>
</evidence>
<accession>A0A8J5XAQ0</accession>
<feature type="compositionally biased region" description="Low complexity" evidence="7">
    <location>
        <begin position="111"/>
        <end position="123"/>
    </location>
</feature>
<keyword evidence="10" id="KW-1185">Reference proteome</keyword>
<feature type="compositionally biased region" description="Low complexity" evidence="7">
    <location>
        <begin position="340"/>
        <end position="351"/>
    </location>
</feature>
<dbReference type="Pfam" id="PF01585">
    <property type="entry name" value="G-patch"/>
    <property type="match status" value="1"/>
</dbReference>
<feature type="region of interest" description="Disordered" evidence="7">
    <location>
        <begin position="340"/>
        <end position="360"/>
    </location>
</feature>
<feature type="region of interest" description="Disordered" evidence="7">
    <location>
        <begin position="1"/>
        <end position="62"/>
    </location>
</feature>
<dbReference type="InterPro" id="IPR022783">
    <property type="entry name" value="GCFC_dom"/>
</dbReference>
<evidence type="ECO:0000256" key="6">
    <source>
        <dbReference type="ARBA" id="ARBA00023242"/>
    </source>
</evidence>
<feature type="compositionally biased region" description="Low complexity" evidence="7">
    <location>
        <begin position="229"/>
        <end position="250"/>
    </location>
</feature>
<name>A0A8J5XAQ0_DIALT</name>
<comment type="similarity">
    <text evidence="2">Belongs to the TFP11/STIP family.</text>
</comment>
<evidence type="ECO:0000259" key="8">
    <source>
        <dbReference type="PROSITE" id="PS50174"/>
    </source>
</evidence>
<gene>
    <name evidence="9" type="ORF">KFE25_001811</name>
</gene>
<dbReference type="OrthoDB" id="4822at2759"/>
<dbReference type="Proteomes" id="UP000751190">
    <property type="component" value="Unassembled WGS sequence"/>
</dbReference>
<reference evidence="9" key="1">
    <citation type="submission" date="2021-05" db="EMBL/GenBank/DDBJ databases">
        <title>The genome of the haptophyte Pavlova lutheri (Diacronema luteri, Pavlovales) - a model for lipid biosynthesis in eukaryotic algae.</title>
        <authorList>
            <person name="Hulatt C.J."/>
            <person name="Posewitz M.C."/>
        </authorList>
    </citation>
    <scope>NUCLEOTIDE SEQUENCE</scope>
    <source>
        <strain evidence="9">NIVA-4/92</strain>
    </source>
</reference>
<keyword evidence="6" id="KW-0539">Nucleus</keyword>
<dbReference type="InterPro" id="IPR045211">
    <property type="entry name" value="TFP11/STIP/Ntr1"/>
</dbReference>
<evidence type="ECO:0000256" key="5">
    <source>
        <dbReference type="ARBA" id="ARBA00023187"/>
    </source>
</evidence>
<evidence type="ECO:0000256" key="4">
    <source>
        <dbReference type="ARBA" id="ARBA00022728"/>
    </source>
</evidence>
<keyword evidence="3" id="KW-0507">mRNA processing</keyword>
<feature type="region of interest" description="Disordered" evidence="7">
    <location>
        <begin position="216"/>
        <end position="256"/>
    </location>
</feature>
<feature type="region of interest" description="Disordered" evidence="7">
    <location>
        <begin position="529"/>
        <end position="606"/>
    </location>
</feature>
<feature type="compositionally biased region" description="Low complexity" evidence="7">
    <location>
        <begin position="568"/>
        <end position="606"/>
    </location>
</feature>
<dbReference type="PROSITE" id="PS50174">
    <property type="entry name" value="G_PATCH"/>
    <property type="match status" value="1"/>
</dbReference>
<feature type="compositionally biased region" description="Acidic residues" evidence="7">
    <location>
        <begin position="1"/>
        <end position="11"/>
    </location>
</feature>
<evidence type="ECO:0000256" key="2">
    <source>
        <dbReference type="ARBA" id="ARBA00010900"/>
    </source>
</evidence>
<feature type="compositionally biased region" description="Gly residues" evidence="7">
    <location>
        <begin position="129"/>
        <end position="141"/>
    </location>
</feature>
<comment type="caution">
    <text evidence="9">The sequence shown here is derived from an EMBL/GenBank/DDBJ whole genome shotgun (WGS) entry which is preliminary data.</text>
</comment>
<dbReference type="OMA" id="RALQKWH"/>
<dbReference type="GO" id="GO:0071008">
    <property type="term" value="C:U2-type post-mRNA release spliceosomal complex"/>
    <property type="evidence" value="ECO:0007669"/>
    <property type="project" value="TreeGrafter"/>
</dbReference>
<dbReference type="GO" id="GO:0003676">
    <property type="term" value="F:nucleic acid binding"/>
    <property type="evidence" value="ECO:0007669"/>
    <property type="project" value="InterPro"/>
</dbReference>
<feature type="domain" description="G-patch" evidence="8">
    <location>
        <begin position="148"/>
        <end position="194"/>
    </location>
</feature>
<dbReference type="Pfam" id="PF07842">
    <property type="entry name" value="GCFC"/>
    <property type="match status" value="1"/>
</dbReference>
<feature type="region of interest" description="Disordered" evidence="7">
    <location>
        <begin position="79"/>
        <end position="143"/>
    </location>
</feature>
<protein>
    <recommendedName>
        <fullName evidence="8">G-patch domain-containing protein</fullName>
    </recommendedName>
</protein>
<feature type="compositionally biased region" description="Basic and acidic residues" evidence="7">
    <location>
        <begin position="84"/>
        <end position="109"/>
    </location>
</feature>